<evidence type="ECO:0000313" key="3">
    <source>
        <dbReference type="Proteomes" id="UP001499930"/>
    </source>
</evidence>
<comment type="caution">
    <text evidence="2">The sequence shown here is derived from an EMBL/GenBank/DDBJ whole genome shotgun (WGS) entry which is preliminary data.</text>
</comment>
<evidence type="ECO:0000313" key="2">
    <source>
        <dbReference type="EMBL" id="GAA2986444.1"/>
    </source>
</evidence>
<evidence type="ECO:0000256" key="1">
    <source>
        <dbReference type="SAM" id="MobiDB-lite"/>
    </source>
</evidence>
<keyword evidence="3" id="KW-1185">Reference proteome</keyword>
<protein>
    <submittedName>
        <fullName evidence="2">Uncharacterized protein</fullName>
    </submittedName>
</protein>
<sequence>MPTFAPPGFAQSTGTLSVPHSAAGSSSQGVQVMVCGATTSASAPAVEVGKTVDITSKAVNHKALFRTMLQSLDDPP</sequence>
<reference evidence="2 3" key="1">
    <citation type="journal article" date="2019" name="Int. J. Syst. Evol. Microbiol.">
        <title>The Global Catalogue of Microorganisms (GCM) 10K type strain sequencing project: providing services to taxonomists for standard genome sequencing and annotation.</title>
        <authorList>
            <consortium name="The Broad Institute Genomics Platform"/>
            <consortium name="The Broad Institute Genome Sequencing Center for Infectious Disease"/>
            <person name="Wu L."/>
            <person name="Ma J."/>
        </authorList>
    </citation>
    <scope>NUCLEOTIDE SEQUENCE [LARGE SCALE GENOMIC DNA]</scope>
    <source>
        <strain evidence="2 3">JCM 3106</strain>
    </source>
</reference>
<organism evidence="2 3">
    <name type="scientific">Streptosporangium longisporum</name>
    <dbReference type="NCBI Taxonomy" id="46187"/>
    <lineage>
        <taxon>Bacteria</taxon>
        <taxon>Bacillati</taxon>
        <taxon>Actinomycetota</taxon>
        <taxon>Actinomycetes</taxon>
        <taxon>Streptosporangiales</taxon>
        <taxon>Streptosporangiaceae</taxon>
        <taxon>Streptosporangium</taxon>
    </lineage>
</organism>
<gene>
    <name evidence="2" type="ORF">GCM10017559_02600</name>
</gene>
<accession>A0ABN3XQ51</accession>
<feature type="compositionally biased region" description="Polar residues" evidence="1">
    <location>
        <begin position="10"/>
        <end position="24"/>
    </location>
</feature>
<dbReference type="Proteomes" id="UP001499930">
    <property type="component" value="Unassembled WGS sequence"/>
</dbReference>
<dbReference type="EMBL" id="BAAAWD010000002">
    <property type="protein sequence ID" value="GAA2986444.1"/>
    <property type="molecule type" value="Genomic_DNA"/>
</dbReference>
<proteinExistence type="predicted"/>
<name>A0ABN3XQ51_9ACTN</name>
<feature type="region of interest" description="Disordered" evidence="1">
    <location>
        <begin position="1"/>
        <end position="24"/>
    </location>
</feature>